<proteinExistence type="predicted"/>
<reference evidence="2" key="1">
    <citation type="submission" date="2016-11" db="UniProtKB">
        <authorList>
            <consortium name="WormBaseParasite"/>
        </authorList>
    </citation>
    <scope>IDENTIFICATION</scope>
</reference>
<protein>
    <submittedName>
        <fullName evidence="2">FBA_2 domain-containing protein</fullName>
    </submittedName>
</protein>
<dbReference type="Proteomes" id="UP000095287">
    <property type="component" value="Unplaced"/>
</dbReference>
<dbReference type="WBParaSite" id="L893_g6197.t1">
    <property type="protein sequence ID" value="L893_g6197.t1"/>
    <property type="gene ID" value="L893_g6197"/>
</dbReference>
<name>A0A1I8AI47_9BILA</name>
<accession>A0A1I8AI47</accession>
<sequence length="352" mass="40225">MNGVPLVFYERVFSNIYTHTLKEASELSGTFGKRARCAYLGDVSYVVNVKNGIEIFGFLRYESSQRTSRTPKEIDAVPKKVVRAVEIYMQGEKNENVCRKIVKRFPCARYVFVLCSHSIDEAWIDFACRLKTLTRIVIVKKLEDDAILLFQKLVDCGNLLVLQIYEDAGEGGMMEVLKSLLCQDQFEELEITNDGEMPCQRYVVRELLQFWSQNSEKLRGKHLFVRDKCGGCVNQLEEFVIHRKLSALVPRLLNTPGIISVPEFLSLLGVQWALKRCSKEECDAVDKYYRIIANPSCVYKFEEGQRCDLRRLYISFECMSGRDIEELGPASHAGHDQLSLMGGTGLLHVVFD</sequence>
<organism evidence="1 2">
    <name type="scientific">Steinernema glaseri</name>
    <dbReference type="NCBI Taxonomy" id="37863"/>
    <lineage>
        <taxon>Eukaryota</taxon>
        <taxon>Metazoa</taxon>
        <taxon>Ecdysozoa</taxon>
        <taxon>Nematoda</taxon>
        <taxon>Chromadorea</taxon>
        <taxon>Rhabditida</taxon>
        <taxon>Tylenchina</taxon>
        <taxon>Panagrolaimomorpha</taxon>
        <taxon>Strongyloidoidea</taxon>
        <taxon>Steinernematidae</taxon>
        <taxon>Steinernema</taxon>
    </lineage>
</organism>
<evidence type="ECO:0000313" key="2">
    <source>
        <dbReference type="WBParaSite" id="L893_g6197.t1"/>
    </source>
</evidence>
<evidence type="ECO:0000313" key="1">
    <source>
        <dbReference type="Proteomes" id="UP000095287"/>
    </source>
</evidence>
<keyword evidence="1" id="KW-1185">Reference proteome</keyword>
<dbReference type="AlphaFoldDB" id="A0A1I8AI47"/>